<keyword evidence="3" id="KW-1185">Reference proteome</keyword>
<accession>A0A6A6WT19</accession>
<evidence type="ECO:0000256" key="1">
    <source>
        <dbReference type="SAM" id="MobiDB-lite"/>
    </source>
</evidence>
<reference evidence="2" key="1">
    <citation type="journal article" date="2020" name="Stud. Mycol.">
        <title>101 Dothideomycetes genomes: a test case for predicting lifestyles and emergence of pathogens.</title>
        <authorList>
            <person name="Haridas S."/>
            <person name="Albert R."/>
            <person name="Binder M."/>
            <person name="Bloem J."/>
            <person name="Labutti K."/>
            <person name="Salamov A."/>
            <person name="Andreopoulos B."/>
            <person name="Baker S."/>
            <person name="Barry K."/>
            <person name="Bills G."/>
            <person name="Bluhm B."/>
            <person name="Cannon C."/>
            <person name="Castanera R."/>
            <person name="Culley D."/>
            <person name="Daum C."/>
            <person name="Ezra D."/>
            <person name="Gonzalez J."/>
            <person name="Henrissat B."/>
            <person name="Kuo A."/>
            <person name="Liang C."/>
            <person name="Lipzen A."/>
            <person name="Lutzoni F."/>
            <person name="Magnuson J."/>
            <person name="Mondo S."/>
            <person name="Nolan M."/>
            <person name="Ohm R."/>
            <person name="Pangilinan J."/>
            <person name="Park H.-J."/>
            <person name="Ramirez L."/>
            <person name="Alfaro M."/>
            <person name="Sun H."/>
            <person name="Tritt A."/>
            <person name="Yoshinaga Y."/>
            <person name="Zwiers L.-H."/>
            <person name="Turgeon B."/>
            <person name="Goodwin S."/>
            <person name="Spatafora J."/>
            <person name="Crous P."/>
            <person name="Grigoriev I."/>
        </authorList>
    </citation>
    <scope>NUCLEOTIDE SEQUENCE</scope>
    <source>
        <strain evidence="2">CBS 109.77</strain>
    </source>
</reference>
<dbReference type="EMBL" id="MU002374">
    <property type="protein sequence ID" value="KAF2787011.1"/>
    <property type="molecule type" value="Genomic_DNA"/>
</dbReference>
<sequence>MGKAAEEGRSEGSSLKRKVKGNDRGKVRSKCRVRYIYLLAHAVSRLIFCCATPNGVFRSRC</sequence>
<proteinExistence type="predicted"/>
<dbReference type="AlphaFoldDB" id="A0A6A6WT19"/>
<name>A0A6A6WT19_9PLEO</name>
<feature type="compositionally biased region" description="Basic and acidic residues" evidence="1">
    <location>
        <begin position="1"/>
        <end position="10"/>
    </location>
</feature>
<evidence type="ECO:0000313" key="2">
    <source>
        <dbReference type="EMBL" id="KAF2787011.1"/>
    </source>
</evidence>
<organism evidence="2 3">
    <name type="scientific">Melanomma pulvis-pyrius CBS 109.77</name>
    <dbReference type="NCBI Taxonomy" id="1314802"/>
    <lineage>
        <taxon>Eukaryota</taxon>
        <taxon>Fungi</taxon>
        <taxon>Dikarya</taxon>
        <taxon>Ascomycota</taxon>
        <taxon>Pezizomycotina</taxon>
        <taxon>Dothideomycetes</taxon>
        <taxon>Pleosporomycetidae</taxon>
        <taxon>Pleosporales</taxon>
        <taxon>Melanommataceae</taxon>
        <taxon>Melanomma</taxon>
    </lineage>
</organism>
<gene>
    <name evidence="2" type="ORF">K505DRAFT_134457</name>
</gene>
<evidence type="ECO:0000313" key="3">
    <source>
        <dbReference type="Proteomes" id="UP000799757"/>
    </source>
</evidence>
<dbReference type="Proteomes" id="UP000799757">
    <property type="component" value="Unassembled WGS sequence"/>
</dbReference>
<feature type="region of interest" description="Disordered" evidence="1">
    <location>
        <begin position="1"/>
        <end position="26"/>
    </location>
</feature>
<protein>
    <submittedName>
        <fullName evidence="2">Uncharacterized protein</fullName>
    </submittedName>
</protein>